<reference evidence="2" key="1">
    <citation type="submission" date="2020-05" db="UniProtKB">
        <authorList>
            <consortium name="EnsemblMetazoa"/>
        </authorList>
    </citation>
    <scope>IDENTIFICATION</scope>
    <source>
        <strain evidence="2">TTRI</strain>
    </source>
</reference>
<name>A0A1A9V140_GLOAU</name>
<dbReference type="AlphaFoldDB" id="A0A1A9V140"/>
<feature type="compositionally biased region" description="Gly residues" evidence="1">
    <location>
        <begin position="165"/>
        <end position="176"/>
    </location>
</feature>
<organism evidence="2 3">
    <name type="scientific">Glossina austeni</name>
    <name type="common">Savannah tsetse fly</name>
    <dbReference type="NCBI Taxonomy" id="7395"/>
    <lineage>
        <taxon>Eukaryota</taxon>
        <taxon>Metazoa</taxon>
        <taxon>Ecdysozoa</taxon>
        <taxon>Arthropoda</taxon>
        <taxon>Hexapoda</taxon>
        <taxon>Insecta</taxon>
        <taxon>Pterygota</taxon>
        <taxon>Neoptera</taxon>
        <taxon>Endopterygota</taxon>
        <taxon>Diptera</taxon>
        <taxon>Brachycera</taxon>
        <taxon>Muscomorpha</taxon>
        <taxon>Hippoboscoidea</taxon>
        <taxon>Glossinidae</taxon>
        <taxon>Glossina</taxon>
    </lineage>
</organism>
<evidence type="ECO:0000313" key="3">
    <source>
        <dbReference type="Proteomes" id="UP000078200"/>
    </source>
</evidence>
<dbReference type="VEuPathDB" id="VectorBase:GAUT022407"/>
<dbReference type="EnsemblMetazoa" id="GAUT022407-RA">
    <property type="protein sequence ID" value="GAUT022407-PA"/>
    <property type="gene ID" value="GAUT022407"/>
</dbReference>
<accession>A0A1A9V140</accession>
<sequence>MFGATNLIELKKIFDTGLCREVGQLGVPSVDLVDLSSPYPALQSFPSCNRSAKNTVKQDLFKDKMVKCMQNPPRSSCATTVKNSMNITSTLPLSSNKAVLPVPHISLHSNQVIDLSSKANAEPQATNLSSTNLQGELAIGSASWNASPLNGKRELISVPPRKSNSGGGGWRGYRGGGGRDRV</sequence>
<dbReference type="Proteomes" id="UP000078200">
    <property type="component" value="Unassembled WGS sequence"/>
</dbReference>
<proteinExistence type="predicted"/>
<protein>
    <submittedName>
        <fullName evidence="2">Uncharacterized protein</fullName>
    </submittedName>
</protein>
<evidence type="ECO:0000313" key="2">
    <source>
        <dbReference type="EnsemblMetazoa" id="GAUT022407-PA"/>
    </source>
</evidence>
<evidence type="ECO:0000256" key="1">
    <source>
        <dbReference type="SAM" id="MobiDB-lite"/>
    </source>
</evidence>
<keyword evidence="3" id="KW-1185">Reference proteome</keyword>
<feature type="region of interest" description="Disordered" evidence="1">
    <location>
        <begin position="151"/>
        <end position="182"/>
    </location>
</feature>